<protein>
    <submittedName>
        <fullName evidence="3">Unnamed protein product</fullName>
    </submittedName>
</protein>
<dbReference type="PANTHER" id="PTHR11439">
    <property type="entry name" value="GAG-POL-RELATED RETROTRANSPOSON"/>
    <property type="match status" value="1"/>
</dbReference>
<dbReference type="OrthoDB" id="122734at2759"/>
<dbReference type="Proteomes" id="UP001165121">
    <property type="component" value="Unassembled WGS sequence"/>
</dbReference>
<evidence type="ECO:0000313" key="4">
    <source>
        <dbReference type="Proteomes" id="UP001165121"/>
    </source>
</evidence>
<feature type="compositionally biased region" description="Basic and acidic residues" evidence="1">
    <location>
        <begin position="45"/>
        <end position="59"/>
    </location>
</feature>
<gene>
    <name evidence="3" type="ORF">Pfra01_000106100</name>
</gene>
<feature type="compositionally biased region" description="Basic residues" evidence="1">
    <location>
        <begin position="62"/>
        <end position="82"/>
    </location>
</feature>
<dbReference type="InterPro" id="IPR013103">
    <property type="entry name" value="RVT_2"/>
</dbReference>
<dbReference type="Pfam" id="PF07727">
    <property type="entry name" value="RVT_2"/>
    <property type="match status" value="1"/>
</dbReference>
<dbReference type="PANTHER" id="PTHR11439:SF440">
    <property type="entry name" value="INTEGRASE CATALYTIC DOMAIN-CONTAINING PROTEIN"/>
    <property type="match status" value="1"/>
</dbReference>
<dbReference type="AlphaFoldDB" id="A0A9W6TQE9"/>
<feature type="region of interest" description="Disordered" evidence="1">
    <location>
        <begin position="45"/>
        <end position="111"/>
    </location>
</feature>
<organism evidence="3 4">
    <name type="scientific">Phytophthora fragariaefolia</name>
    <dbReference type="NCBI Taxonomy" id="1490495"/>
    <lineage>
        <taxon>Eukaryota</taxon>
        <taxon>Sar</taxon>
        <taxon>Stramenopiles</taxon>
        <taxon>Oomycota</taxon>
        <taxon>Peronosporomycetes</taxon>
        <taxon>Peronosporales</taxon>
        <taxon>Peronosporaceae</taxon>
        <taxon>Phytophthora</taxon>
    </lineage>
</organism>
<dbReference type="EMBL" id="BSXT01000085">
    <property type="protein sequence ID" value="GMF17068.1"/>
    <property type="molecule type" value="Genomic_DNA"/>
</dbReference>
<comment type="caution">
    <text evidence="3">The sequence shown here is derived from an EMBL/GenBank/DDBJ whole genome shotgun (WGS) entry which is preliminary data.</text>
</comment>
<proteinExistence type="predicted"/>
<reference evidence="3" key="1">
    <citation type="submission" date="2023-04" db="EMBL/GenBank/DDBJ databases">
        <title>Phytophthora fragariaefolia NBRC 109709.</title>
        <authorList>
            <person name="Ichikawa N."/>
            <person name="Sato H."/>
            <person name="Tonouchi N."/>
        </authorList>
    </citation>
    <scope>NUCLEOTIDE SEQUENCE</scope>
    <source>
        <strain evidence="3">NBRC 109709</strain>
    </source>
</reference>
<evidence type="ECO:0000256" key="1">
    <source>
        <dbReference type="SAM" id="MobiDB-lite"/>
    </source>
</evidence>
<sequence length="549" mass="60105">MCTSRKDMVVVTTKLIQNVETLNVVQNVQLKAQLKREDPELWKAVEDRETAAKQKETNHATRAGKKGGKKSGKKKKSKRKAPGKAAEPAEGAGGDDPEGASETADAEAAVESGVRRMTTRHMDAKHVPVAMEEEIGALENNQTWELVKKPDRVKVLHSKGVDKTKKHADGSVERYKGRLVACNNEQSYGVDYTDMFSAVLDMTTGKVIFALALIWGVPARHGDVPNAYVKTDKEKNLQIYLYAPQGMEISKAKLVELGAQHKRELVLRLKKGMYGLKQAGQLWNQLLHCVLTKLGYTQSYTDSCLGRAAAEWGRWEPAAADRADIPVVGRQSVVDRPLHQAGHRVCSAPGGPTPSFAAPRRLAACQEDRALLEGHPRLRLRDSGPPEGEIAGEVVLKAYCDADYAGDRVDRKSVSGGVLLVGGMMVGWLCKKQTSISLSSMEAEFVAASEVTAEMLGIAELLKEIDVKTKGVYDLKVDNQAAIKQIKGEDTSGRAKHIDISYKFVKDLAHKEALDAAYCESKEMWADIPTKAPPAPRLEELHGLVMPQE</sequence>
<accession>A0A9W6TQE9</accession>
<evidence type="ECO:0000259" key="2">
    <source>
        <dbReference type="Pfam" id="PF07727"/>
    </source>
</evidence>
<dbReference type="CDD" id="cd09272">
    <property type="entry name" value="RNase_HI_RT_Ty1"/>
    <property type="match status" value="1"/>
</dbReference>
<evidence type="ECO:0000313" key="3">
    <source>
        <dbReference type="EMBL" id="GMF17068.1"/>
    </source>
</evidence>
<feature type="domain" description="Reverse transcriptase Ty1/copia-type" evidence="2">
    <location>
        <begin position="141"/>
        <end position="303"/>
    </location>
</feature>
<name>A0A9W6TQE9_9STRA</name>
<keyword evidence="4" id="KW-1185">Reference proteome</keyword>